<keyword evidence="1" id="KW-0812">Transmembrane</keyword>
<sequence length="192" mass="21323">MKLKTLLIGSAITMVIVPMVAWFLVKPLRVIFPTLMPGVECPRANVCTDDIARLDEAQKLYEEGYAKTVTVVGAFQGAPRMVFCTTQACSDAFGLGQRAAEAIGNLGLVIAPRGWKQFYIAHELIHYRQAESLGNLAVATKPKWLIEGMAYALSGDPRRPLGPPFEQWRSQFEAWHAHIAPNELWRAASEVR</sequence>
<dbReference type="RefSeq" id="WP_289832055.1">
    <property type="nucleotide sequence ID" value="NZ_JAUEDK010000067.1"/>
</dbReference>
<accession>A0ABT7XUD4</accession>
<dbReference type="EMBL" id="JAUEDK010000067">
    <property type="protein sequence ID" value="MDN0077417.1"/>
    <property type="molecule type" value="Genomic_DNA"/>
</dbReference>
<organism evidence="2 3">
    <name type="scientific">Crenobacter oryzisoli</name>
    <dbReference type="NCBI Taxonomy" id="3056844"/>
    <lineage>
        <taxon>Bacteria</taxon>
        <taxon>Pseudomonadati</taxon>
        <taxon>Pseudomonadota</taxon>
        <taxon>Betaproteobacteria</taxon>
        <taxon>Neisseriales</taxon>
        <taxon>Neisseriaceae</taxon>
        <taxon>Crenobacter</taxon>
    </lineage>
</organism>
<evidence type="ECO:0000256" key="1">
    <source>
        <dbReference type="SAM" id="Phobius"/>
    </source>
</evidence>
<name>A0ABT7XUD4_9NEIS</name>
<reference evidence="2" key="1">
    <citation type="submission" date="2023-06" db="EMBL/GenBank/DDBJ databases">
        <authorList>
            <person name="Zhang S."/>
        </authorList>
    </citation>
    <scope>NUCLEOTIDE SEQUENCE</scope>
    <source>
        <strain evidence="2">SG2303</strain>
    </source>
</reference>
<proteinExistence type="predicted"/>
<dbReference type="Proteomes" id="UP001168540">
    <property type="component" value="Unassembled WGS sequence"/>
</dbReference>
<evidence type="ECO:0000313" key="3">
    <source>
        <dbReference type="Proteomes" id="UP001168540"/>
    </source>
</evidence>
<gene>
    <name evidence="2" type="ORF">QU481_21560</name>
</gene>
<comment type="caution">
    <text evidence="2">The sequence shown here is derived from an EMBL/GenBank/DDBJ whole genome shotgun (WGS) entry which is preliminary data.</text>
</comment>
<protein>
    <recommendedName>
        <fullName evidence="4">Transmembrane protein</fullName>
    </recommendedName>
</protein>
<keyword evidence="1" id="KW-1133">Transmembrane helix</keyword>
<keyword evidence="3" id="KW-1185">Reference proteome</keyword>
<feature type="transmembrane region" description="Helical" evidence="1">
    <location>
        <begin position="6"/>
        <end position="25"/>
    </location>
</feature>
<evidence type="ECO:0008006" key="4">
    <source>
        <dbReference type="Google" id="ProtNLM"/>
    </source>
</evidence>
<evidence type="ECO:0000313" key="2">
    <source>
        <dbReference type="EMBL" id="MDN0077417.1"/>
    </source>
</evidence>
<keyword evidence="1" id="KW-0472">Membrane</keyword>